<comment type="caution">
    <text evidence="2">The sequence shown here is derived from an EMBL/GenBank/DDBJ whole genome shotgun (WGS) entry which is preliminary data.</text>
</comment>
<keyword evidence="1" id="KW-0812">Transmembrane</keyword>
<accession>A0A6B1FB86</accession>
<proteinExistence type="predicted"/>
<organism evidence="2">
    <name type="scientific">Synechococcus sp. SB0676_bin_10</name>
    <dbReference type="NCBI Taxonomy" id="2604869"/>
    <lineage>
        <taxon>Bacteria</taxon>
        <taxon>Bacillati</taxon>
        <taxon>Cyanobacteriota</taxon>
        <taxon>Cyanophyceae</taxon>
        <taxon>Synechococcales</taxon>
        <taxon>Synechococcaceae</taxon>
        <taxon>Synechococcus</taxon>
    </lineage>
</organism>
<keyword evidence="1" id="KW-1133">Transmembrane helix</keyword>
<feature type="transmembrane region" description="Helical" evidence="1">
    <location>
        <begin position="48"/>
        <end position="68"/>
    </location>
</feature>
<evidence type="ECO:0000313" key="2">
    <source>
        <dbReference type="EMBL" id="MYG38183.1"/>
    </source>
</evidence>
<evidence type="ECO:0000256" key="1">
    <source>
        <dbReference type="SAM" id="Phobius"/>
    </source>
</evidence>
<dbReference type="AlphaFoldDB" id="A0A6B1FB86"/>
<reference evidence="2" key="1">
    <citation type="submission" date="2019-09" db="EMBL/GenBank/DDBJ databases">
        <title>Characterisation of the sponge microbiome using genome-centric metagenomics.</title>
        <authorList>
            <person name="Engelberts J.P."/>
            <person name="Robbins S.J."/>
            <person name="De Goeij J.M."/>
            <person name="Aranda M."/>
            <person name="Bell S.C."/>
            <person name="Webster N.S."/>
        </authorList>
    </citation>
    <scope>NUCLEOTIDE SEQUENCE</scope>
    <source>
        <strain evidence="2">SB0676_bin_10</strain>
    </source>
</reference>
<dbReference type="EMBL" id="VYDO01000133">
    <property type="protein sequence ID" value="MYG38183.1"/>
    <property type="molecule type" value="Genomic_DNA"/>
</dbReference>
<name>A0A6B1FB86_9SYNE</name>
<gene>
    <name evidence="2" type="ORF">F4162_04120</name>
</gene>
<sequence>MEAKLKHLELIQGVINRLAGDSARLKNWSVTLVAALFVLLARADRAEYIHVVFVSILAFWILDGYFLCQERLFRALYHHVCFLDVSEIDFSMHVSQFRMGWTRTQAGAMFSATLIGFYGPLAGMVGLAIVL</sequence>
<keyword evidence="1" id="KW-0472">Membrane</keyword>
<feature type="transmembrane region" description="Helical" evidence="1">
    <location>
        <begin position="108"/>
        <end position="130"/>
    </location>
</feature>
<protein>
    <submittedName>
        <fullName evidence="2">Uncharacterized protein</fullName>
    </submittedName>
</protein>